<dbReference type="GO" id="GO:0003735">
    <property type="term" value="F:structural constituent of ribosome"/>
    <property type="evidence" value="ECO:0007669"/>
    <property type="project" value="InterPro"/>
</dbReference>
<evidence type="ECO:0000313" key="1">
    <source>
        <dbReference type="EMBL" id="KAH9376438.1"/>
    </source>
</evidence>
<proteinExistence type="predicted"/>
<dbReference type="Pfam" id="PF10244">
    <property type="entry name" value="MRP-L51"/>
    <property type="match status" value="1"/>
</dbReference>
<dbReference type="AlphaFoldDB" id="A0A9J6GDA6"/>
<name>A0A9J6GDA6_HAELO</name>
<reference evidence="1 2" key="1">
    <citation type="journal article" date="2020" name="Cell">
        <title>Large-Scale Comparative Analyses of Tick Genomes Elucidate Their Genetic Diversity and Vector Capacities.</title>
        <authorList>
            <consortium name="Tick Genome and Microbiome Consortium (TIGMIC)"/>
            <person name="Jia N."/>
            <person name="Wang J."/>
            <person name="Shi W."/>
            <person name="Du L."/>
            <person name="Sun Y."/>
            <person name="Zhan W."/>
            <person name="Jiang J.F."/>
            <person name="Wang Q."/>
            <person name="Zhang B."/>
            <person name="Ji P."/>
            <person name="Bell-Sakyi L."/>
            <person name="Cui X.M."/>
            <person name="Yuan T.T."/>
            <person name="Jiang B.G."/>
            <person name="Yang W.F."/>
            <person name="Lam T.T."/>
            <person name="Chang Q.C."/>
            <person name="Ding S.J."/>
            <person name="Wang X.J."/>
            <person name="Zhu J.G."/>
            <person name="Ruan X.D."/>
            <person name="Zhao L."/>
            <person name="Wei J.T."/>
            <person name="Ye R.Z."/>
            <person name="Que T.C."/>
            <person name="Du C.H."/>
            <person name="Zhou Y.H."/>
            <person name="Cheng J.X."/>
            <person name="Dai P.F."/>
            <person name="Guo W.B."/>
            <person name="Han X.H."/>
            <person name="Huang E.J."/>
            <person name="Li L.F."/>
            <person name="Wei W."/>
            <person name="Gao Y.C."/>
            <person name="Liu J.Z."/>
            <person name="Shao H.Z."/>
            <person name="Wang X."/>
            <person name="Wang C.C."/>
            <person name="Yang T.C."/>
            <person name="Huo Q.B."/>
            <person name="Li W."/>
            <person name="Chen H.Y."/>
            <person name="Chen S.E."/>
            <person name="Zhou L.G."/>
            <person name="Ni X.B."/>
            <person name="Tian J.H."/>
            <person name="Sheng Y."/>
            <person name="Liu T."/>
            <person name="Pan Y.S."/>
            <person name="Xia L.Y."/>
            <person name="Li J."/>
            <person name="Zhao F."/>
            <person name="Cao W.C."/>
        </authorList>
    </citation>
    <scope>NUCLEOTIDE SEQUENCE [LARGE SCALE GENOMIC DNA]</scope>
    <source>
        <strain evidence="1">HaeL-2018</strain>
    </source>
</reference>
<sequence length="211" mass="24403">MQRLEGFEAAIGSARGRARSFTRRLVRRARIVCNAIAALTREKHRLFPVPTVNCRQSRPQFCAGPPTVYKSSKRLSLFGVEERASILAQWRRAIPRTEKRLKENTAMCELHFDAFVLAAKDAQVAAAVAMSSLLQWSLQRLTARSPLQTSVRFWERRKYLRRHGYRNPLHPPGFLPRLPDEKEKLRSQPVYTPKDVWCERRALFGQNDYIG</sequence>
<keyword evidence="2" id="KW-1185">Reference proteome</keyword>
<dbReference type="VEuPathDB" id="VectorBase:HLOH_057194"/>
<accession>A0A9J6GDA6</accession>
<protein>
    <recommendedName>
        <fullName evidence="3">THAP-type domain-containing protein</fullName>
    </recommendedName>
</protein>
<evidence type="ECO:0008006" key="3">
    <source>
        <dbReference type="Google" id="ProtNLM"/>
    </source>
</evidence>
<dbReference type="InterPro" id="IPR019373">
    <property type="entry name" value="Ribosomal_mL51"/>
</dbReference>
<dbReference type="EMBL" id="JABSTR010000008">
    <property type="protein sequence ID" value="KAH9376438.1"/>
    <property type="molecule type" value="Genomic_DNA"/>
</dbReference>
<dbReference type="Proteomes" id="UP000821853">
    <property type="component" value="Unassembled WGS sequence"/>
</dbReference>
<evidence type="ECO:0000313" key="2">
    <source>
        <dbReference type="Proteomes" id="UP000821853"/>
    </source>
</evidence>
<dbReference type="OrthoDB" id="10059330at2759"/>
<gene>
    <name evidence="1" type="ORF">HPB48_022609</name>
</gene>
<organism evidence="1 2">
    <name type="scientific">Haemaphysalis longicornis</name>
    <name type="common">Bush tick</name>
    <dbReference type="NCBI Taxonomy" id="44386"/>
    <lineage>
        <taxon>Eukaryota</taxon>
        <taxon>Metazoa</taxon>
        <taxon>Ecdysozoa</taxon>
        <taxon>Arthropoda</taxon>
        <taxon>Chelicerata</taxon>
        <taxon>Arachnida</taxon>
        <taxon>Acari</taxon>
        <taxon>Parasitiformes</taxon>
        <taxon>Ixodida</taxon>
        <taxon>Ixodoidea</taxon>
        <taxon>Ixodidae</taxon>
        <taxon>Haemaphysalinae</taxon>
        <taxon>Haemaphysalis</taxon>
    </lineage>
</organism>
<comment type="caution">
    <text evidence="1">The sequence shown here is derived from an EMBL/GenBank/DDBJ whole genome shotgun (WGS) entry which is preliminary data.</text>
</comment>